<feature type="region of interest" description="Disordered" evidence="1">
    <location>
        <begin position="149"/>
        <end position="219"/>
    </location>
</feature>
<sequence length="349" mass="39326">MNSELFVETLRHFIKYSYSTPDNPSLLIYDNHESHINIQVYELAKASGVHILTLPPHSTHKMQPLDVGVYSPFQKYYTSAMKSWMMRNPAKNVSIYEVASFVGEAFPKALTPVTIMSAFRTTGIYPMDEDIFQDSDYMPSLVTERPLPEESPTLIVENPSNEPLTRNDGDLLPSATSLSNDTSNEPLTRNDGMRHPQEFPLGQDGLGSVGPIEHTTKDDEIRYPKEISDIENTIPELPKTPLTDKKSLLSTEPSTSGYADCKKKFISPEEHRGLPKINLASATKKRRRSGKSMILTDTPEKAELVLKDERKNKKNSRRSICTKKKQKEVQQAASSDSEEELTGVIYMEE</sequence>
<name>A0A1S4ER26_DIACI</name>
<dbReference type="InterPro" id="IPR004875">
    <property type="entry name" value="DDE_SF_endonuclease_dom"/>
</dbReference>
<feature type="compositionally biased region" description="Basic and acidic residues" evidence="1">
    <location>
        <begin position="298"/>
        <end position="311"/>
    </location>
</feature>
<dbReference type="GO" id="GO:0005634">
    <property type="term" value="C:nucleus"/>
    <property type="evidence" value="ECO:0007669"/>
    <property type="project" value="TreeGrafter"/>
</dbReference>
<organism evidence="3 4">
    <name type="scientific">Diaphorina citri</name>
    <name type="common">Asian citrus psyllid</name>
    <dbReference type="NCBI Taxonomy" id="121845"/>
    <lineage>
        <taxon>Eukaryota</taxon>
        <taxon>Metazoa</taxon>
        <taxon>Ecdysozoa</taxon>
        <taxon>Arthropoda</taxon>
        <taxon>Hexapoda</taxon>
        <taxon>Insecta</taxon>
        <taxon>Pterygota</taxon>
        <taxon>Neoptera</taxon>
        <taxon>Paraneoptera</taxon>
        <taxon>Hemiptera</taxon>
        <taxon>Sternorrhyncha</taxon>
        <taxon>Psylloidea</taxon>
        <taxon>Psyllidae</taxon>
        <taxon>Diaphorininae</taxon>
        <taxon>Diaphorina</taxon>
    </lineage>
</organism>
<feature type="compositionally biased region" description="Polar residues" evidence="1">
    <location>
        <begin position="174"/>
        <end position="187"/>
    </location>
</feature>
<dbReference type="AlphaFoldDB" id="A0A1S4ER26"/>
<feature type="compositionally biased region" description="Polar residues" evidence="1">
    <location>
        <begin position="248"/>
        <end position="257"/>
    </location>
</feature>
<feature type="compositionally biased region" description="Acidic residues" evidence="1">
    <location>
        <begin position="336"/>
        <end position="349"/>
    </location>
</feature>
<evidence type="ECO:0000256" key="1">
    <source>
        <dbReference type="SAM" id="MobiDB-lite"/>
    </source>
</evidence>
<keyword evidence="3" id="KW-1185">Reference proteome</keyword>
<proteinExistence type="predicted"/>
<dbReference type="RefSeq" id="XP_017304635.1">
    <property type="nucleotide sequence ID" value="XM_017449146.1"/>
</dbReference>
<evidence type="ECO:0000313" key="3">
    <source>
        <dbReference type="Proteomes" id="UP000079169"/>
    </source>
</evidence>
<protein>
    <submittedName>
        <fullName evidence="4">Uncharacterized protein LOC108254156</fullName>
    </submittedName>
</protein>
<dbReference type="GO" id="GO:0003677">
    <property type="term" value="F:DNA binding"/>
    <property type="evidence" value="ECO:0007669"/>
    <property type="project" value="TreeGrafter"/>
</dbReference>
<dbReference type="Pfam" id="PF03184">
    <property type="entry name" value="DDE_1"/>
    <property type="match status" value="1"/>
</dbReference>
<feature type="domain" description="DDE-1" evidence="2">
    <location>
        <begin position="1"/>
        <end position="119"/>
    </location>
</feature>
<evidence type="ECO:0000259" key="2">
    <source>
        <dbReference type="Pfam" id="PF03184"/>
    </source>
</evidence>
<feature type="region of interest" description="Disordered" evidence="1">
    <location>
        <begin position="277"/>
        <end position="349"/>
    </location>
</feature>
<accession>A0A1S4ER26</accession>
<dbReference type="PANTHER" id="PTHR19303">
    <property type="entry name" value="TRANSPOSON"/>
    <property type="match status" value="1"/>
</dbReference>
<dbReference type="OMA" id="SHINIQV"/>
<gene>
    <name evidence="4" type="primary">LOC108254156</name>
</gene>
<feature type="region of interest" description="Disordered" evidence="1">
    <location>
        <begin position="232"/>
        <end position="260"/>
    </location>
</feature>
<dbReference type="KEGG" id="dci:108254156"/>
<feature type="compositionally biased region" description="Basic residues" evidence="1">
    <location>
        <begin position="312"/>
        <end position="326"/>
    </location>
</feature>
<dbReference type="InterPro" id="IPR050863">
    <property type="entry name" value="CenT-Element_Derived"/>
</dbReference>
<dbReference type="STRING" id="121845.A0A1S4ER26"/>
<dbReference type="PaxDb" id="121845-A0A1S4ER26"/>
<dbReference type="PANTHER" id="PTHR19303:SF71">
    <property type="entry name" value="ZINC FINGER PHD-TYPE DOMAIN-CONTAINING PROTEIN"/>
    <property type="match status" value="1"/>
</dbReference>
<dbReference type="GeneID" id="108254156"/>
<reference evidence="4" key="1">
    <citation type="submission" date="2025-08" db="UniProtKB">
        <authorList>
            <consortium name="RefSeq"/>
        </authorList>
    </citation>
    <scope>IDENTIFICATION</scope>
</reference>
<evidence type="ECO:0000313" key="4">
    <source>
        <dbReference type="RefSeq" id="XP_017304635.1"/>
    </source>
</evidence>
<dbReference type="Proteomes" id="UP000079169">
    <property type="component" value="Unplaced"/>
</dbReference>